<reference evidence="1 2" key="1">
    <citation type="submission" date="2020-08" db="EMBL/GenBank/DDBJ databases">
        <title>Genomic Encyclopedia of Type Strains, Phase IV (KMG-IV): sequencing the most valuable type-strain genomes for metagenomic binning, comparative biology and taxonomic classification.</title>
        <authorList>
            <person name="Goeker M."/>
        </authorList>
    </citation>
    <scope>NUCLEOTIDE SEQUENCE [LARGE SCALE GENOMIC DNA]</scope>
    <source>
        <strain evidence="1 2">DSM 21458</strain>
    </source>
</reference>
<dbReference type="AlphaFoldDB" id="A0A841HY46"/>
<gene>
    <name evidence="1" type="ORF">HNR42_001239</name>
</gene>
<evidence type="ECO:0008006" key="3">
    <source>
        <dbReference type="Google" id="ProtNLM"/>
    </source>
</evidence>
<evidence type="ECO:0000313" key="1">
    <source>
        <dbReference type="EMBL" id="MBB6097816.1"/>
    </source>
</evidence>
<sequence>MLVSAALAAAPLQLTLERSVVRSVSEGERTVERLEAAPKTAEPGDLLEERLRVVNTTQGTLSNVRLDLPLPTAEVAGNNTRLATYLAGTATPATHRWTLEFSYNGGKTFAAEPLYKTITVLEGGKNVQKRVKVAPEEYTHARWTVKSIAPKETLIFGLRARVR</sequence>
<keyword evidence="2" id="KW-1185">Reference proteome</keyword>
<protein>
    <recommendedName>
        <fullName evidence="3">DUF11 domain-containing protein</fullName>
    </recommendedName>
</protein>
<accession>A0A841HY46</accession>
<dbReference type="EMBL" id="JACHHG010000004">
    <property type="protein sequence ID" value="MBB6097816.1"/>
    <property type="molecule type" value="Genomic_DNA"/>
</dbReference>
<comment type="caution">
    <text evidence="1">The sequence shown here is derived from an EMBL/GenBank/DDBJ whole genome shotgun (WGS) entry which is preliminary data.</text>
</comment>
<name>A0A841HY46_9DEIO</name>
<proteinExistence type="predicted"/>
<dbReference type="Proteomes" id="UP000569951">
    <property type="component" value="Unassembled WGS sequence"/>
</dbReference>
<organism evidence="1 2">
    <name type="scientific">Deinobacterium chartae</name>
    <dbReference type="NCBI Taxonomy" id="521158"/>
    <lineage>
        <taxon>Bacteria</taxon>
        <taxon>Thermotogati</taxon>
        <taxon>Deinococcota</taxon>
        <taxon>Deinococci</taxon>
        <taxon>Deinococcales</taxon>
        <taxon>Deinococcaceae</taxon>
        <taxon>Deinobacterium</taxon>
    </lineage>
</organism>
<evidence type="ECO:0000313" key="2">
    <source>
        <dbReference type="Proteomes" id="UP000569951"/>
    </source>
</evidence>
<dbReference type="RefSeq" id="WP_221276964.1">
    <property type="nucleotide sequence ID" value="NZ_JACHHG010000004.1"/>
</dbReference>